<feature type="region of interest" description="Disordered" evidence="8">
    <location>
        <begin position="552"/>
        <end position="572"/>
    </location>
</feature>
<dbReference type="Proteomes" id="UP000648352">
    <property type="component" value="Unassembled WGS sequence"/>
</dbReference>
<dbReference type="InterPro" id="IPR036890">
    <property type="entry name" value="HATPase_C_sf"/>
</dbReference>
<protein>
    <recommendedName>
        <fullName evidence="3">histidine kinase</fullName>
        <ecNumber evidence="3">2.7.13.3</ecNumber>
    </recommendedName>
</protein>
<dbReference type="RefSeq" id="WP_191719187.1">
    <property type="nucleotide sequence ID" value="NZ_JACSQP010000005.1"/>
</dbReference>
<dbReference type="CDD" id="cd00082">
    <property type="entry name" value="HisKA"/>
    <property type="match status" value="1"/>
</dbReference>
<dbReference type="SMART" id="SM00387">
    <property type="entry name" value="HATPase_c"/>
    <property type="match status" value="1"/>
</dbReference>
<dbReference type="Pfam" id="PF00512">
    <property type="entry name" value="HisKA"/>
    <property type="match status" value="1"/>
</dbReference>
<evidence type="ECO:0000256" key="7">
    <source>
        <dbReference type="ARBA" id="ARBA00023012"/>
    </source>
</evidence>
<dbReference type="GO" id="GO:0016301">
    <property type="term" value="F:kinase activity"/>
    <property type="evidence" value="ECO:0007669"/>
    <property type="project" value="UniProtKB-KW"/>
</dbReference>
<dbReference type="Pfam" id="PF02518">
    <property type="entry name" value="HATPase_c"/>
    <property type="match status" value="1"/>
</dbReference>
<evidence type="ECO:0000256" key="8">
    <source>
        <dbReference type="SAM" id="MobiDB-lite"/>
    </source>
</evidence>
<sequence>MQSPESRPRGVDQRPRRRARQDAAVVDRTAIRNAALNQLVLAGVVLVLTFLMFHHGFTGNIPVYFAGVVIVFVLTAVAIAAPWGRIPFAWTVVVPLGDIIAISLMRLADPVAGTGLLFAFPVLWLASSFALPGFLGGVGLAIVGFAISTAMDPRQLTNFAIFLLPVMLIAIGATSYTGARRAAAQRRLLRRQAEILAQALERSRHQEQLLSEVLDTADLGVLHIENDGGISVMNDAQGHLQHLLTDADGASPPVYARDGRTRILGDELPLARALRGEEFDDERVWIEPVVGERRALSITVHRLASADADPDAAAVLVCHDVTAEMSALQARDLLVSSVSHELRTPLTSIIGHIELALDDPGLPQAAASSLAIADRNADRLLSLVGDVLAASSHAATVPVTPEDVDVLEIVKASAQSVVTGESSRNVTIDLSRVVPARAYVDPFRLRQVLDNLLSNAIKYNREGGRVSLMTATRDRKTLILVEDTGVGLDEEDLANIFQRYYRGAAVRREGVEGSGLGLSISRDIVRRLGGDIYVNSTLGVGSTFTVSVPSVRPGAPTQVAGPARTTGGGGTA</sequence>
<dbReference type="InterPro" id="IPR036097">
    <property type="entry name" value="HisK_dim/P_sf"/>
</dbReference>
<comment type="subcellular location">
    <subcellularLocation>
        <location evidence="2">Cell membrane</location>
    </subcellularLocation>
</comment>
<accession>A0ABR8S3F2</accession>
<evidence type="ECO:0000259" key="10">
    <source>
        <dbReference type="PROSITE" id="PS50109"/>
    </source>
</evidence>
<keyword evidence="7" id="KW-0902">Two-component regulatory system</keyword>
<dbReference type="Gene3D" id="1.10.287.130">
    <property type="match status" value="1"/>
</dbReference>
<name>A0ABR8S3F2_9MICO</name>
<keyword evidence="9" id="KW-0472">Membrane</keyword>
<dbReference type="SMART" id="SM00388">
    <property type="entry name" value="HisKA"/>
    <property type="match status" value="1"/>
</dbReference>
<feature type="transmembrane region" description="Helical" evidence="9">
    <location>
        <begin position="39"/>
        <end position="57"/>
    </location>
</feature>
<keyword evidence="6 11" id="KW-0418">Kinase</keyword>
<evidence type="ECO:0000256" key="6">
    <source>
        <dbReference type="ARBA" id="ARBA00022777"/>
    </source>
</evidence>
<dbReference type="Gene3D" id="3.30.565.10">
    <property type="entry name" value="Histidine kinase-like ATPase, C-terminal domain"/>
    <property type="match status" value="1"/>
</dbReference>
<dbReference type="PANTHER" id="PTHR43711">
    <property type="entry name" value="TWO-COMPONENT HISTIDINE KINASE"/>
    <property type="match status" value="1"/>
</dbReference>
<evidence type="ECO:0000256" key="2">
    <source>
        <dbReference type="ARBA" id="ARBA00004236"/>
    </source>
</evidence>
<gene>
    <name evidence="11" type="ORF">H9651_10160</name>
</gene>
<dbReference type="PRINTS" id="PR00344">
    <property type="entry name" value="BCTRLSENSOR"/>
</dbReference>
<proteinExistence type="predicted"/>
<reference evidence="11 12" key="1">
    <citation type="submission" date="2020-08" db="EMBL/GenBank/DDBJ databases">
        <title>A Genomic Blueprint of the Chicken Gut Microbiome.</title>
        <authorList>
            <person name="Gilroy R."/>
            <person name="Ravi A."/>
            <person name="Getino M."/>
            <person name="Pursley I."/>
            <person name="Horton D.L."/>
            <person name="Alikhan N.-F."/>
            <person name="Baker D."/>
            <person name="Gharbi K."/>
            <person name="Hall N."/>
            <person name="Watson M."/>
            <person name="Adriaenssens E.M."/>
            <person name="Foster-Nyarko E."/>
            <person name="Jarju S."/>
            <person name="Secka A."/>
            <person name="Antonio M."/>
            <person name="Oren A."/>
            <person name="Chaudhuri R."/>
            <person name="La Ragione R.M."/>
            <person name="Hildebrand F."/>
            <person name="Pallen M.J."/>
        </authorList>
    </citation>
    <scope>NUCLEOTIDE SEQUENCE [LARGE SCALE GENOMIC DNA]</scope>
    <source>
        <strain evidence="11 12">Sa4CUA7</strain>
    </source>
</reference>
<keyword evidence="9" id="KW-0812">Transmembrane</keyword>
<feature type="transmembrane region" description="Helical" evidence="9">
    <location>
        <begin position="63"/>
        <end position="81"/>
    </location>
</feature>
<dbReference type="InterPro" id="IPR003594">
    <property type="entry name" value="HATPase_dom"/>
</dbReference>
<dbReference type="EC" id="2.7.13.3" evidence="3"/>
<organism evidence="11 12">
    <name type="scientific">Microbacterium pullorum</name>
    <dbReference type="NCBI Taxonomy" id="2762236"/>
    <lineage>
        <taxon>Bacteria</taxon>
        <taxon>Bacillati</taxon>
        <taxon>Actinomycetota</taxon>
        <taxon>Actinomycetes</taxon>
        <taxon>Micrococcales</taxon>
        <taxon>Microbacteriaceae</taxon>
        <taxon>Microbacterium</taxon>
    </lineage>
</organism>
<evidence type="ECO:0000313" key="11">
    <source>
        <dbReference type="EMBL" id="MBD7958001.1"/>
    </source>
</evidence>
<dbReference type="SUPFAM" id="SSF47384">
    <property type="entry name" value="Homodimeric domain of signal transducing histidine kinase"/>
    <property type="match status" value="1"/>
</dbReference>
<feature type="transmembrane region" description="Helical" evidence="9">
    <location>
        <begin position="159"/>
        <end position="179"/>
    </location>
</feature>
<dbReference type="PROSITE" id="PS50109">
    <property type="entry name" value="HIS_KIN"/>
    <property type="match status" value="1"/>
</dbReference>
<evidence type="ECO:0000256" key="3">
    <source>
        <dbReference type="ARBA" id="ARBA00012438"/>
    </source>
</evidence>
<keyword evidence="5" id="KW-0808">Transferase</keyword>
<dbReference type="SUPFAM" id="SSF55874">
    <property type="entry name" value="ATPase domain of HSP90 chaperone/DNA topoisomerase II/histidine kinase"/>
    <property type="match status" value="1"/>
</dbReference>
<dbReference type="EMBL" id="JACSQP010000005">
    <property type="protein sequence ID" value="MBD7958001.1"/>
    <property type="molecule type" value="Genomic_DNA"/>
</dbReference>
<dbReference type="InterPro" id="IPR004358">
    <property type="entry name" value="Sig_transdc_His_kin-like_C"/>
</dbReference>
<comment type="catalytic activity">
    <reaction evidence="1">
        <text>ATP + protein L-histidine = ADP + protein N-phospho-L-histidine.</text>
        <dbReference type="EC" id="2.7.13.3"/>
    </reaction>
</comment>
<dbReference type="PANTHER" id="PTHR43711:SF1">
    <property type="entry name" value="HISTIDINE KINASE 1"/>
    <property type="match status" value="1"/>
</dbReference>
<evidence type="ECO:0000313" key="12">
    <source>
        <dbReference type="Proteomes" id="UP000648352"/>
    </source>
</evidence>
<keyword evidence="12" id="KW-1185">Reference proteome</keyword>
<evidence type="ECO:0000256" key="9">
    <source>
        <dbReference type="SAM" id="Phobius"/>
    </source>
</evidence>
<keyword evidence="9" id="KW-1133">Transmembrane helix</keyword>
<feature type="domain" description="Histidine kinase" evidence="10">
    <location>
        <begin position="337"/>
        <end position="552"/>
    </location>
</feature>
<dbReference type="InterPro" id="IPR050736">
    <property type="entry name" value="Sensor_HK_Regulatory"/>
</dbReference>
<evidence type="ECO:0000256" key="1">
    <source>
        <dbReference type="ARBA" id="ARBA00000085"/>
    </source>
</evidence>
<feature type="transmembrane region" description="Helical" evidence="9">
    <location>
        <begin position="120"/>
        <end position="147"/>
    </location>
</feature>
<dbReference type="InterPro" id="IPR005467">
    <property type="entry name" value="His_kinase_dom"/>
</dbReference>
<keyword evidence="4" id="KW-0597">Phosphoprotein</keyword>
<evidence type="ECO:0000256" key="5">
    <source>
        <dbReference type="ARBA" id="ARBA00022679"/>
    </source>
</evidence>
<feature type="transmembrane region" description="Helical" evidence="9">
    <location>
        <begin position="88"/>
        <end position="108"/>
    </location>
</feature>
<comment type="caution">
    <text evidence="11">The sequence shown here is derived from an EMBL/GenBank/DDBJ whole genome shotgun (WGS) entry which is preliminary data.</text>
</comment>
<evidence type="ECO:0000256" key="4">
    <source>
        <dbReference type="ARBA" id="ARBA00022553"/>
    </source>
</evidence>
<dbReference type="InterPro" id="IPR003661">
    <property type="entry name" value="HisK_dim/P_dom"/>
</dbReference>